<evidence type="ECO:0000259" key="2">
    <source>
        <dbReference type="PROSITE" id="PS50011"/>
    </source>
</evidence>
<dbReference type="PROSITE" id="PS50011">
    <property type="entry name" value="PROTEIN_KINASE_DOM"/>
    <property type="match status" value="1"/>
</dbReference>
<dbReference type="PANTHER" id="PTHR38248:SF2">
    <property type="entry name" value="FUNK1 11"/>
    <property type="match status" value="1"/>
</dbReference>
<dbReference type="Gene3D" id="1.10.510.10">
    <property type="entry name" value="Transferase(Phosphotransferase) domain 1"/>
    <property type="match status" value="1"/>
</dbReference>
<dbReference type="EMBL" id="SGPJ01000106">
    <property type="protein sequence ID" value="THG98735.1"/>
    <property type="molecule type" value="Genomic_DNA"/>
</dbReference>
<feature type="compositionally biased region" description="Basic and acidic residues" evidence="1">
    <location>
        <begin position="303"/>
        <end position="315"/>
    </location>
</feature>
<sequence>MPKTPLQRSTSSREESRTYSKSHPNPRSNVTRKLSGTGIVPLALLADAFREKRTVNPYVQEDVDNARREPLKVWVEAVLGLPPERFSEWVRHIKESEWYKDEIIQGNLINFSNASLQAERYTPFANIVNRIFQLGKSDELPRAESYPLDDIVVIRNDPHFLKLIPEHQGLGAYRIPDLLAVRASKIAQMERAKSKHFEWSDVLTFFEMKLLNRDFFDNFQAWRKSRGLPSLDRRTLLPKVPSKKKTAANTRMTLQARPLTKVIKHSAEKGFYYDLDSESDDADGIDVDEPHDEDDNDPGSPKPVRDNQESMKSDAKLQAGGYALETVSCSYGTRLFTTGIVIEDDKMSLWYYDAAGIIRTKATISLLRNFEEFAAILVGFACCTPSQWGSLPPNIIKPPQLVPYPESFPPRNLSGYTFPISLPKSKEEVLATLQKPVFTQYSLVGRRTFLYVIKTNSRKLKKPMVAKFSYQVTSRMREQDIIKVARDAGVGHLPEVHMWADYWKMSEGVRAIFHARSGVDEDFEDRVFRCIVYTQYFPLRDLFSESCELIPTMVYQMLDCLYDLRYKAKILHRDISANNVMWEKQGDEVVFKLIDFDYATYVDDEGRPASTIASSKHRTGTLPFMAYALVKDMVNRNNPLHEPVTHMLCHDVESLYYLSGYSMTTMPNVEDSVKRAIYRQIVSSWEDGTLHTIACVKGDFMKEETIMSMSLPPQSLSLRPWLIRFCEVFQEAQRKPAAYRKSGSSKPFDFETMGGALSRNAIVSALKGEENIIFRDALREKVVVPPEASGSGASNVKTVEGTTNEGKAEAKKFAPAKRAPAKKASKKDTEGKKTATAKIVTPKKMASQVKDIASKAKLAAASEVVTTQGSMRRGPTTRSMTKKSLAAG</sequence>
<dbReference type="PANTHER" id="PTHR38248">
    <property type="entry name" value="FUNK1 6"/>
    <property type="match status" value="1"/>
</dbReference>
<organism evidence="3 4">
    <name type="scientific">Hermanssonia centrifuga</name>
    <dbReference type="NCBI Taxonomy" id="98765"/>
    <lineage>
        <taxon>Eukaryota</taxon>
        <taxon>Fungi</taxon>
        <taxon>Dikarya</taxon>
        <taxon>Basidiomycota</taxon>
        <taxon>Agaricomycotina</taxon>
        <taxon>Agaricomycetes</taxon>
        <taxon>Polyporales</taxon>
        <taxon>Meruliaceae</taxon>
        <taxon>Hermanssonia</taxon>
    </lineage>
</organism>
<feature type="region of interest" description="Disordered" evidence="1">
    <location>
        <begin position="862"/>
        <end position="888"/>
    </location>
</feature>
<evidence type="ECO:0000313" key="3">
    <source>
        <dbReference type="EMBL" id="THG98735.1"/>
    </source>
</evidence>
<dbReference type="InterPro" id="IPR000719">
    <property type="entry name" value="Prot_kinase_dom"/>
</dbReference>
<feature type="region of interest" description="Disordered" evidence="1">
    <location>
        <begin position="1"/>
        <end position="33"/>
    </location>
</feature>
<accession>A0A4S4KJY0</accession>
<feature type="compositionally biased region" description="Polar residues" evidence="1">
    <location>
        <begin position="791"/>
        <end position="805"/>
    </location>
</feature>
<comment type="caution">
    <text evidence="3">The sequence shown here is derived from an EMBL/GenBank/DDBJ whole genome shotgun (WGS) entry which is preliminary data.</text>
</comment>
<feature type="region of interest" description="Disordered" evidence="1">
    <location>
        <begin position="275"/>
        <end position="315"/>
    </location>
</feature>
<feature type="compositionally biased region" description="Polar residues" evidence="1">
    <location>
        <begin position="23"/>
        <end position="33"/>
    </location>
</feature>
<dbReference type="GO" id="GO:0005524">
    <property type="term" value="F:ATP binding"/>
    <property type="evidence" value="ECO:0007669"/>
    <property type="project" value="InterPro"/>
</dbReference>
<dbReference type="AlphaFoldDB" id="A0A4S4KJY0"/>
<protein>
    <recommendedName>
        <fullName evidence="2">Protein kinase domain-containing protein</fullName>
    </recommendedName>
</protein>
<dbReference type="Proteomes" id="UP000309038">
    <property type="component" value="Unassembled WGS sequence"/>
</dbReference>
<dbReference type="Pfam" id="PF17667">
    <property type="entry name" value="Pkinase_fungal"/>
    <property type="match status" value="1"/>
</dbReference>
<proteinExistence type="predicted"/>
<feature type="domain" description="Protein kinase" evidence="2">
    <location>
        <begin position="438"/>
        <end position="722"/>
    </location>
</feature>
<dbReference type="InterPro" id="IPR011009">
    <property type="entry name" value="Kinase-like_dom_sf"/>
</dbReference>
<evidence type="ECO:0000256" key="1">
    <source>
        <dbReference type="SAM" id="MobiDB-lite"/>
    </source>
</evidence>
<feature type="region of interest" description="Disordered" evidence="1">
    <location>
        <begin position="785"/>
        <end position="846"/>
    </location>
</feature>
<dbReference type="SUPFAM" id="SSF56112">
    <property type="entry name" value="Protein kinase-like (PK-like)"/>
    <property type="match status" value="1"/>
</dbReference>
<reference evidence="3 4" key="1">
    <citation type="submission" date="2019-02" db="EMBL/GenBank/DDBJ databases">
        <title>Genome sequencing of the rare red list fungi Phlebia centrifuga.</title>
        <authorList>
            <person name="Buettner E."/>
            <person name="Kellner H."/>
        </authorList>
    </citation>
    <scope>NUCLEOTIDE SEQUENCE [LARGE SCALE GENOMIC DNA]</scope>
    <source>
        <strain evidence="3 4">DSM 108282</strain>
    </source>
</reference>
<name>A0A4S4KJY0_9APHY</name>
<gene>
    <name evidence="3" type="ORF">EW026_g3509</name>
</gene>
<dbReference type="InterPro" id="IPR040976">
    <property type="entry name" value="Pkinase_fungal"/>
</dbReference>
<keyword evidence="4" id="KW-1185">Reference proteome</keyword>
<feature type="compositionally biased region" description="Acidic residues" evidence="1">
    <location>
        <begin position="275"/>
        <end position="297"/>
    </location>
</feature>
<dbReference type="GO" id="GO:0004672">
    <property type="term" value="F:protein kinase activity"/>
    <property type="evidence" value="ECO:0007669"/>
    <property type="project" value="InterPro"/>
</dbReference>
<evidence type="ECO:0000313" key="4">
    <source>
        <dbReference type="Proteomes" id="UP000309038"/>
    </source>
</evidence>